<protein>
    <submittedName>
        <fullName evidence="1">Uncharacterized protein</fullName>
    </submittedName>
</protein>
<accession>A0A976X5G6</accession>
<keyword evidence="2" id="KW-1185">Reference proteome</keyword>
<gene>
    <name evidence="1" type="ORF">MOO44_08455</name>
</gene>
<proteinExistence type="predicted"/>
<evidence type="ECO:0000313" key="2">
    <source>
        <dbReference type="Proteomes" id="UP000831181"/>
    </source>
</evidence>
<reference evidence="1" key="1">
    <citation type="journal article" date="2022" name="Int. J. Syst. Evol. Microbiol.">
        <title>Apilactobacillus apisilvae sp. nov., Nicolia spurrieriana gen. nov. sp. nov., Bombilactobacillus folatiphilus sp. nov. and Bombilactobacillus thymidiniphilus sp. nov., four new lactic acid bacterial isolates from stingless bees Tetragonula carbonaria and Austroplebeia australis.</title>
        <authorList>
            <person name="Oliphant S.A."/>
            <person name="Watson-Haigh N.S."/>
            <person name="Sumby K.M."/>
            <person name="Gardner J."/>
            <person name="Groom S."/>
            <person name="Jiranek V."/>
        </authorList>
    </citation>
    <scope>NUCLEOTIDE SEQUENCE</scope>
    <source>
        <strain evidence="1">SGEP1_A5</strain>
    </source>
</reference>
<dbReference type="KEGG" id="lbe:MOO44_08455"/>
<dbReference type="RefSeq" id="WP_260116681.1">
    <property type="nucleotide sequence ID" value="NZ_CP093361.1"/>
</dbReference>
<dbReference type="EMBL" id="CP093361">
    <property type="protein sequence ID" value="UQS86880.1"/>
    <property type="molecule type" value="Genomic_DNA"/>
</dbReference>
<dbReference type="AlphaFoldDB" id="A0A976X5G6"/>
<evidence type="ECO:0000313" key="1">
    <source>
        <dbReference type="EMBL" id="UQS86880.1"/>
    </source>
</evidence>
<organism evidence="1 2">
    <name type="scientific">Nicoliella spurrieriana</name>
    <dbReference type="NCBI Taxonomy" id="2925830"/>
    <lineage>
        <taxon>Bacteria</taxon>
        <taxon>Bacillati</taxon>
        <taxon>Bacillota</taxon>
        <taxon>Bacilli</taxon>
        <taxon>Lactobacillales</taxon>
        <taxon>Lactobacillaceae</taxon>
        <taxon>Nicoliella</taxon>
    </lineage>
</organism>
<sequence>MKRLVMPFLMCLRREKFKPDETFTGVDELEGLTIELAAQNESNAELIKQPDDNAELKFIITAGPEVVSSTEFKMSQVFETKIEFTWNDKQYQVSFK</sequence>
<name>A0A976X5G6_9LACO</name>
<dbReference type="Proteomes" id="UP000831181">
    <property type="component" value="Chromosome"/>
</dbReference>